<dbReference type="GeneID" id="25271798"/>
<keyword evidence="3" id="KW-1185">Reference proteome</keyword>
<accession>U6GT02</accession>
<sequence>METELGILGQGATLQSAADPTWGVEGLFWMLRGAATDYEALQGTSSQAGLIPQSSVHIGEVSKEEQKKQASGFQTVSHTHHDEGASGPSSGSSTPPTGGDKLGGSLWLDPDAWLEGIPSIIPKEVDKPNDQVKLYIPDHSADDLYYEEPSTSAGRMRLPHQAHPLDNESHPYARIPRLARNVVVRPVWETNGCSQLVGQIHRTLSQKAYYALATANKETLCV</sequence>
<gene>
    <name evidence="2" type="ORF">EAH_00037280</name>
</gene>
<dbReference type="Proteomes" id="UP000018050">
    <property type="component" value="Unassembled WGS sequence"/>
</dbReference>
<evidence type="ECO:0000313" key="3">
    <source>
        <dbReference type="Proteomes" id="UP000018050"/>
    </source>
</evidence>
<feature type="compositionally biased region" description="Low complexity" evidence="1">
    <location>
        <begin position="85"/>
        <end position="99"/>
    </location>
</feature>
<feature type="region of interest" description="Disordered" evidence="1">
    <location>
        <begin position="58"/>
        <end position="105"/>
    </location>
</feature>
<dbReference type="RefSeq" id="XP_013247482.1">
    <property type="nucleotide sequence ID" value="XM_013392028.1"/>
</dbReference>
<reference evidence="2" key="1">
    <citation type="submission" date="2013-10" db="EMBL/GenBank/DDBJ databases">
        <title>Genomic analysis of the causative agents of coccidiosis in chickens.</title>
        <authorList>
            <person name="Reid A.J."/>
            <person name="Blake D."/>
            <person name="Billington K."/>
            <person name="Browne H."/>
            <person name="Dunn M."/>
            <person name="Hung S."/>
            <person name="Kawahara F."/>
            <person name="Miranda-Saavedra D."/>
            <person name="Mourier T."/>
            <person name="Nagra H."/>
            <person name="Otto T.D."/>
            <person name="Rawlings N."/>
            <person name="Sanchez A."/>
            <person name="Sanders M."/>
            <person name="Subramaniam C."/>
            <person name="Tay Y."/>
            <person name="Dear P."/>
            <person name="Doerig C."/>
            <person name="Gruber A."/>
            <person name="Parkinson J."/>
            <person name="Shirley M."/>
            <person name="Wan K.L."/>
            <person name="Berriman M."/>
            <person name="Tomley F."/>
            <person name="Pain A."/>
        </authorList>
    </citation>
    <scope>NUCLEOTIDE SEQUENCE [LARGE SCALE GENOMIC DNA]</scope>
    <source>
        <strain evidence="2">Houghton</strain>
    </source>
</reference>
<reference evidence="2" key="2">
    <citation type="submission" date="2013-10" db="EMBL/GenBank/DDBJ databases">
        <authorList>
            <person name="Aslett M."/>
        </authorList>
    </citation>
    <scope>NUCLEOTIDE SEQUENCE [LARGE SCALE GENOMIC DNA]</scope>
    <source>
        <strain evidence="2">Houghton</strain>
    </source>
</reference>
<name>U6GT02_EIMAC</name>
<protein>
    <submittedName>
        <fullName evidence="2">Uncharacterized protein</fullName>
    </submittedName>
</protein>
<evidence type="ECO:0000313" key="2">
    <source>
        <dbReference type="EMBL" id="CDI83386.1"/>
    </source>
</evidence>
<dbReference type="VEuPathDB" id="ToxoDB:EAH_00037280"/>
<dbReference type="AlphaFoldDB" id="U6GT02"/>
<evidence type="ECO:0000256" key="1">
    <source>
        <dbReference type="SAM" id="MobiDB-lite"/>
    </source>
</evidence>
<dbReference type="EMBL" id="HG673407">
    <property type="protein sequence ID" value="CDI83386.1"/>
    <property type="molecule type" value="Genomic_DNA"/>
</dbReference>
<proteinExistence type="predicted"/>
<organism evidence="2 3">
    <name type="scientific">Eimeria acervulina</name>
    <name type="common">Coccidian parasite</name>
    <dbReference type="NCBI Taxonomy" id="5801"/>
    <lineage>
        <taxon>Eukaryota</taxon>
        <taxon>Sar</taxon>
        <taxon>Alveolata</taxon>
        <taxon>Apicomplexa</taxon>
        <taxon>Conoidasida</taxon>
        <taxon>Coccidia</taxon>
        <taxon>Eucoccidiorida</taxon>
        <taxon>Eimeriorina</taxon>
        <taxon>Eimeriidae</taxon>
        <taxon>Eimeria</taxon>
    </lineage>
</organism>